<dbReference type="AlphaFoldDB" id="A0A6J1MCM5"/>
<dbReference type="PROSITE" id="PS51915">
    <property type="entry name" value="ZAD"/>
    <property type="match status" value="1"/>
</dbReference>
<feature type="domain" description="C2H2-type" evidence="13">
    <location>
        <begin position="196"/>
        <end position="223"/>
    </location>
</feature>
<dbReference type="Pfam" id="PF07776">
    <property type="entry name" value="zf-AD"/>
    <property type="match status" value="1"/>
</dbReference>
<feature type="binding site" evidence="12">
    <location>
        <position position="54"/>
    </location>
    <ligand>
        <name>Zn(2+)</name>
        <dbReference type="ChEBI" id="CHEBI:29105"/>
    </ligand>
</feature>
<dbReference type="FunFam" id="3.30.160.60:FF:002343">
    <property type="entry name" value="Zinc finger protein 33A"/>
    <property type="match status" value="1"/>
</dbReference>
<evidence type="ECO:0000259" key="13">
    <source>
        <dbReference type="PROSITE" id="PS50157"/>
    </source>
</evidence>
<dbReference type="InterPro" id="IPR012934">
    <property type="entry name" value="Znf_AD"/>
</dbReference>
<keyword evidence="4" id="KW-0677">Repeat</keyword>
<evidence type="ECO:0000256" key="9">
    <source>
        <dbReference type="ARBA" id="ARBA00023163"/>
    </source>
</evidence>
<dbReference type="OMA" id="CLECPKT"/>
<dbReference type="GeneID" id="111603319"/>
<feature type="binding site" evidence="12">
    <location>
        <position position="57"/>
    </location>
    <ligand>
        <name>Zn(2+)</name>
        <dbReference type="ChEBI" id="CHEBI:29105"/>
    </ligand>
</feature>
<dbReference type="Proteomes" id="UP000504633">
    <property type="component" value="Unplaced"/>
</dbReference>
<evidence type="ECO:0000256" key="1">
    <source>
        <dbReference type="ARBA" id="ARBA00004123"/>
    </source>
</evidence>
<comment type="subcellular location">
    <subcellularLocation>
        <location evidence="1">Nucleus</location>
    </subcellularLocation>
</comment>
<dbReference type="InterPro" id="IPR013087">
    <property type="entry name" value="Znf_C2H2_type"/>
</dbReference>
<dbReference type="KEGG" id="dhe:111603319"/>
<comment type="similarity">
    <text evidence="2">Belongs to the krueppel C2H2-type zinc-finger protein family.</text>
</comment>
<feature type="domain" description="C2H2-type" evidence="13">
    <location>
        <begin position="309"/>
        <end position="336"/>
    </location>
</feature>
<keyword evidence="5 11" id="KW-0863">Zinc-finger</keyword>
<keyword evidence="8" id="KW-0238">DNA-binding</keyword>
<dbReference type="PROSITE" id="PS50157">
    <property type="entry name" value="ZINC_FINGER_C2H2_2"/>
    <property type="match status" value="6"/>
</dbReference>
<dbReference type="Gene3D" id="3.30.160.60">
    <property type="entry name" value="Classic Zinc Finger"/>
    <property type="match status" value="5"/>
</dbReference>
<dbReference type="GO" id="GO:0008270">
    <property type="term" value="F:zinc ion binding"/>
    <property type="evidence" value="ECO:0007669"/>
    <property type="project" value="UniProtKB-UniRule"/>
</dbReference>
<evidence type="ECO:0000256" key="3">
    <source>
        <dbReference type="ARBA" id="ARBA00022723"/>
    </source>
</evidence>
<dbReference type="PANTHER" id="PTHR23235">
    <property type="entry name" value="KRUEPPEL-LIKE TRANSCRIPTION FACTOR"/>
    <property type="match status" value="1"/>
</dbReference>
<evidence type="ECO:0000256" key="8">
    <source>
        <dbReference type="ARBA" id="ARBA00023125"/>
    </source>
</evidence>
<protein>
    <submittedName>
        <fullName evidence="16">Zinc finger protein 32-like</fullName>
    </submittedName>
</protein>
<dbReference type="Pfam" id="PF00096">
    <property type="entry name" value="zf-C2H2"/>
    <property type="match status" value="5"/>
</dbReference>
<keyword evidence="10" id="KW-0539">Nucleus</keyword>
<dbReference type="GO" id="GO:0000981">
    <property type="term" value="F:DNA-binding transcription factor activity, RNA polymerase II-specific"/>
    <property type="evidence" value="ECO:0007669"/>
    <property type="project" value="TreeGrafter"/>
</dbReference>
<keyword evidence="15" id="KW-1185">Reference proteome</keyword>
<dbReference type="FunFam" id="3.40.1800.20:FF:000001">
    <property type="entry name" value="zinc finger protein 836"/>
    <property type="match status" value="1"/>
</dbReference>
<evidence type="ECO:0000256" key="6">
    <source>
        <dbReference type="ARBA" id="ARBA00022833"/>
    </source>
</evidence>
<feature type="binding site" evidence="12">
    <location>
        <position position="5"/>
    </location>
    <ligand>
        <name>Zn(2+)</name>
        <dbReference type="ChEBI" id="CHEBI:29105"/>
    </ligand>
</feature>
<keyword evidence="7" id="KW-0805">Transcription regulation</keyword>
<dbReference type="InterPro" id="IPR036236">
    <property type="entry name" value="Znf_C2H2_sf"/>
</dbReference>
<evidence type="ECO:0000313" key="16">
    <source>
        <dbReference type="RefSeq" id="XP_023176609.2"/>
    </source>
</evidence>
<evidence type="ECO:0000256" key="12">
    <source>
        <dbReference type="PROSITE-ProRule" id="PRU01263"/>
    </source>
</evidence>
<accession>A0A6J1MCM5</accession>
<feature type="binding site" evidence="12">
    <location>
        <position position="8"/>
    </location>
    <ligand>
        <name>Zn(2+)</name>
        <dbReference type="ChEBI" id="CHEBI:29105"/>
    </ligand>
</feature>
<evidence type="ECO:0000259" key="14">
    <source>
        <dbReference type="PROSITE" id="PS51915"/>
    </source>
</evidence>
<dbReference type="SUPFAM" id="SSF57716">
    <property type="entry name" value="Glucocorticoid receptor-like (DNA-binding domain)"/>
    <property type="match status" value="1"/>
</dbReference>
<dbReference type="RefSeq" id="XP_023176609.2">
    <property type="nucleotide sequence ID" value="XM_023320841.2"/>
</dbReference>
<dbReference type="FunFam" id="3.30.160.60:FF:000086">
    <property type="entry name" value="transcription factor E4F1 isoform X1"/>
    <property type="match status" value="1"/>
</dbReference>
<evidence type="ECO:0000256" key="7">
    <source>
        <dbReference type="ARBA" id="ARBA00023015"/>
    </source>
</evidence>
<dbReference type="OrthoDB" id="9439903at2759"/>
<dbReference type="SMART" id="SM00868">
    <property type="entry name" value="zf-AD"/>
    <property type="match status" value="1"/>
</dbReference>
<name>A0A6J1MCM5_DROHY</name>
<keyword evidence="9" id="KW-0804">Transcription</keyword>
<proteinExistence type="inferred from homology"/>
<evidence type="ECO:0000256" key="2">
    <source>
        <dbReference type="ARBA" id="ARBA00006991"/>
    </source>
</evidence>
<feature type="domain" description="C2H2-type" evidence="13">
    <location>
        <begin position="252"/>
        <end position="279"/>
    </location>
</feature>
<dbReference type="PANTHER" id="PTHR23235:SF142">
    <property type="entry name" value="ZINC FINGER PROTEIN 384"/>
    <property type="match status" value="1"/>
</dbReference>
<gene>
    <name evidence="16" type="primary">LOC111603319</name>
</gene>
<evidence type="ECO:0000256" key="4">
    <source>
        <dbReference type="ARBA" id="ARBA00022737"/>
    </source>
</evidence>
<organism evidence="15 16">
    <name type="scientific">Drosophila hydei</name>
    <name type="common">Fruit fly</name>
    <dbReference type="NCBI Taxonomy" id="7224"/>
    <lineage>
        <taxon>Eukaryota</taxon>
        <taxon>Metazoa</taxon>
        <taxon>Ecdysozoa</taxon>
        <taxon>Arthropoda</taxon>
        <taxon>Hexapoda</taxon>
        <taxon>Insecta</taxon>
        <taxon>Pterygota</taxon>
        <taxon>Neoptera</taxon>
        <taxon>Endopterygota</taxon>
        <taxon>Diptera</taxon>
        <taxon>Brachycera</taxon>
        <taxon>Muscomorpha</taxon>
        <taxon>Ephydroidea</taxon>
        <taxon>Drosophilidae</taxon>
        <taxon>Drosophila</taxon>
    </lineage>
</organism>
<sequence length="346" mass="40234">MEKFCRVCRDNANKLVDIFDEQEPQANEPSLAEMLTECTSCEVNKDDALPQQICESCISDARNFYEFKRKCEESQQYFWQMLEANNLQLAEWAENMISVKIEEQQSEEDLTDEMDKCVYTDSQTKVEDTWNSNIYSACQFKIECDVICETNSESFAIDESLPSKKIANCCSTCGKEFLSKKKLVLHERFHARKREHKCQMCPKEFVNPGNLADHIRAHTGERPYKCPHCVKAFTQRGRLNEHIRTHTGERPFKCLECPKTFANAGNLTVHKRIHTGMRPYKCNLCQAAYVQPGALQRHRRVHMTDERPFKCVICLMPFPKSSYLKRHMNSHTDDPNFLKNMGLNLC</sequence>
<dbReference type="PROSITE" id="PS00028">
    <property type="entry name" value="ZINC_FINGER_C2H2_1"/>
    <property type="match status" value="6"/>
</dbReference>
<keyword evidence="3 12" id="KW-0479">Metal-binding</keyword>
<dbReference type="GO" id="GO:0000978">
    <property type="term" value="F:RNA polymerase II cis-regulatory region sequence-specific DNA binding"/>
    <property type="evidence" value="ECO:0007669"/>
    <property type="project" value="TreeGrafter"/>
</dbReference>
<dbReference type="GO" id="GO:0005634">
    <property type="term" value="C:nucleus"/>
    <property type="evidence" value="ECO:0007669"/>
    <property type="project" value="UniProtKB-SubCell"/>
</dbReference>
<reference evidence="16" key="1">
    <citation type="submission" date="2025-08" db="UniProtKB">
        <authorList>
            <consortium name="RefSeq"/>
        </authorList>
    </citation>
    <scope>IDENTIFICATION</scope>
    <source>
        <strain evidence="16">15085-1641.00</strain>
        <tissue evidence="16">Whole body</tissue>
    </source>
</reference>
<evidence type="ECO:0000256" key="10">
    <source>
        <dbReference type="ARBA" id="ARBA00023242"/>
    </source>
</evidence>
<dbReference type="FunFam" id="3.30.160.60:FF:001343">
    <property type="entry name" value="Zinc finger protein 568"/>
    <property type="match status" value="1"/>
</dbReference>
<evidence type="ECO:0000313" key="15">
    <source>
        <dbReference type="Proteomes" id="UP000504633"/>
    </source>
</evidence>
<dbReference type="Gene3D" id="3.40.1800.20">
    <property type="match status" value="1"/>
</dbReference>
<dbReference type="FunFam" id="3.30.160.60:FF:000446">
    <property type="entry name" value="Zinc finger protein"/>
    <property type="match status" value="1"/>
</dbReference>
<keyword evidence="6 12" id="KW-0862">Zinc</keyword>
<feature type="domain" description="C2H2-type" evidence="13">
    <location>
        <begin position="224"/>
        <end position="251"/>
    </location>
</feature>
<dbReference type="SUPFAM" id="SSF57667">
    <property type="entry name" value="beta-beta-alpha zinc fingers"/>
    <property type="match status" value="4"/>
</dbReference>
<evidence type="ECO:0000256" key="11">
    <source>
        <dbReference type="PROSITE-ProRule" id="PRU00042"/>
    </source>
</evidence>
<feature type="domain" description="ZAD" evidence="14">
    <location>
        <begin position="3"/>
        <end position="81"/>
    </location>
</feature>
<feature type="domain" description="C2H2-type" evidence="13">
    <location>
        <begin position="168"/>
        <end position="195"/>
    </location>
</feature>
<dbReference type="SMART" id="SM00355">
    <property type="entry name" value="ZnF_C2H2"/>
    <property type="match status" value="6"/>
</dbReference>
<feature type="domain" description="C2H2-type" evidence="13">
    <location>
        <begin position="280"/>
        <end position="308"/>
    </location>
</feature>
<evidence type="ECO:0000256" key="5">
    <source>
        <dbReference type="ARBA" id="ARBA00022771"/>
    </source>
</evidence>